<dbReference type="EMBL" id="CAJJDN010000178">
    <property type="protein sequence ID" value="CAD8127574.1"/>
    <property type="molecule type" value="Genomic_DNA"/>
</dbReference>
<comment type="caution">
    <text evidence="2">The sequence shown here is derived from an EMBL/GenBank/DDBJ whole genome shotgun (WGS) entry which is preliminary data.</text>
</comment>
<dbReference type="GO" id="GO:0006396">
    <property type="term" value="P:RNA processing"/>
    <property type="evidence" value="ECO:0007669"/>
    <property type="project" value="InterPro"/>
</dbReference>
<feature type="domain" description="RNase III" evidence="1">
    <location>
        <begin position="21"/>
        <end position="146"/>
    </location>
</feature>
<evidence type="ECO:0000313" key="3">
    <source>
        <dbReference type="Proteomes" id="UP000692954"/>
    </source>
</evidence>
<gene>
    <name evidence="2" type="ORF">PSON_ATCC_30995.1.T1780006</name>
</gene>
<proteinExistence type="predicted"/>
<accession>A0A8S1RL38</accession>
<dbReference type="GO" id="GO:0004525">
    <property type="term" value="F:ribonuclease III activity"/>
    <property type="evidence" value="ECO:0007669"/>
    <property type="project" value="InterPro"/>
</dbReference>
<protein>
    <recommendedName>
        <fullName evidence="1">RNase III domain-containing protein</fullName>
    </recommendedName>
</protein>
<reference evidence="2" key="1">
    <citation type="submission" date="2021-01" db="EMBL/GenBank/DDBJ databases">
        <authorList>
            <consortium name="Genoscope - CEA"/>
            <person name="William W."/>
        </authorList>
    </citation>
    <scope>NUCLEOTIDE SEQUENCE</scope>
</reference>
<dbReference type="OrthoDB" id="319369at2759"/>
<organism evidence="2 3">
    <name type="scientific">Paramecium sonneborni</name>
    <dbReference type="NCBI Taxonomy" id="65129"/>
    <lineage>
        <taxon>Eukaryota</taxon>
        <taxon>Sar</taxon>
        <taxon>Alveolata</taxon>
        <taxon>Ciliophora</taxon>
        <taxon>Intramacronucleata</taxon>
        <taxon>Oligohymenophorea</taxon>
        <taxon>Peniculida</taxon>
        <taxon>Parameciidae</taxon>
        <taxon>Paramecium</taxon>
    </lineage>
</organism>
<name>A0A8S1RL38_9CILI</name>
<dbReference type="AlphaFoldDB" id="A0A8S1RL38"/>
<keyword evidence="3" id="KW-1185">Reference proteome</keyword>
<dbReference type="Pfam" id="PF14622">
    <property type="entry name" value="Ribonucleas_3_3"/>
    <property type="match status" value="1"/>
</dbReference>
<evidence type="ECO:0000259" key="1">
    <source>
        <dbReference type="Pfam" id="PF14622"/>
    </source>
</evidence>
<sequence>MQFKQKDPYNLSNLLEFQYPDIFQKAMTFKQYYQEYTSRNKDNPLKFGTNENFIELGSDLIDFYYTDFFVSQELPNKDHKTFKTFADIRRQKQTVLSEKNLAEIAQQLGLKDKMFVSTNTNNEIKNNQKIQTQALKAVIGGHYFDKQKDLNLLRNLMMILYQNLIKKSLDESMCLPKSENFKGDFKEYMDKHPEFSYKLNYLEYKSKFDQNQTIYEYELVINDVLPIKRDGEQKRIVERQVFKDAMQLLKSDQFQQLLDDSIRSQLDQTIDKSCYNFQESELNQQKFSSEIHKILQFEVQQGKLEQGLEKQDFGNLIDSFLQKY</sequence>
<dbReference type="Proteomes" id="UP000692954">
    <property type="component" value="Unassembled WGS sequence"/>
</dbReference>
<evidence type="ECO:0000313" key="2">
    <source>
        <dbReference type="EMBL" id="CAD8127574.1"/>
    </source>
</evidence>
<dbReference type="InterPro" id="IPR000999">
    <property type="entry name" value="RNase_III_dom"/>
</dbReference>